<dbReference type="PANTHER" id="PTHR43736">
    <property type="entry name" value="ADP-RIBOSE PYROPHOSPHATASE"/>
    <property type="match status" value="1"/>
</dbReference>
<dbReference type="InterPro" id="IPR020084">
    <property type="entry name" value="NUDIX_hydrolase_CS"/>
</dbReference>
<dbReference type="RefSeq" id="WP_073169897.1">
    <property type="nucleotide sequence ID" value="NZ_FQZE01000018.1"/>
</dbReference>
<dbReference type="InterPro" id="IPR000086">
    <property type="entry name" value="NUDIX_hydrolase_dom"/>
</dbReference>
<dbReference type="CDD" id="cd18873">
    <property type="entry name" value="NUDIX_NadM_like"/>
    <property type="match status" value="1"/>
</dbReference>
<dbReference type="SUPFAM" id="SSF55811">
    <property type="entry name" value="Nudix"/>
    <property type="match status" value="1"/>
</dbReference>
<comment type="similarity">
    <text evidence="2">Belongs to the Nudix hydrolase family.</text>
</comment>
<dbReference type="STRING" id="1168035.SAMN05444280_11869"/>
<organism evidence="4 5">
    <name type="scientific">Tangfeifania diversioriginum</name>
    <dbReference type="NCBI Taxonomy" id="1168035"/>
    <lineage>
        <taxon>Bacteria</taxon>
        <taxon>Pseudomonadati</taxon>
        <taxon>Bacteroidota</taxon>
        <taxon>Bacteroidia</taxon>
        <taxon>Marinilabiliales</taxon>
        <taxon>Prolixibacteraceae</taxon>
        <taxon>Tangfeifania</taxon>
    </lineage>
</organism>
<evidence type="ECO:0000313" key="5">
    <source>
        <dbReference type="Proteomes" id="UP000184050"/>
    </source>
</evidence>
<dbReference type="Proteomes" id="UP000184050">
    <property type="component" value="Unassembled WGS sequence"/>
</dbReference>
<dbReference type="InterPro" id="IPR020476">
    <property type="entry name" value="Nudix_hydrolase"/>
</dbReference>
<dbReference type="Pfam" id="PF00293">
    <property type="entry name" value="NUDIX"/>
    <property type="match status" value="1"/>
</dbReference>
<evidence type="ECO:0000256" key="1">
    <source>
        <dbReference type="ARBA" id="ARBA00022801"/>
    </source>
</evidence>
<evidence type="ECO:0000256" key="2">
    <source>
        <dbReference type="RuleBase" id="RU003476"/>
    </source>
</evidence>
<dbReference type="PRINTS" id="PR00502">
    <property type="entry name" value="NUDIXFAMILY"/>
</dbReference>
<protein>
    <submittedName>
        <fullName evidence="4">8-oxo-dGTP diphosphatase</fullName>
    </submittedName>
</protein>
<dbReference type="GO" id="GO:0016787">
    <property type="term" value="F:hydrolase activity"/>
    <property type="evidence" value="ECO:0007669"/>
    <property type="project" value="UniProtKB-KW"/>
</dbReference>
<accession>A0A1M6J119</accession>
<dbReference type="OrthoDB" id="9786141at2"/>
<dbReference type="EMBL" id="FQZE01000018">
    <property type="protein sequence ID" value="SHJ40342.1"/>
    <property type="molecule type" value="Genomic_DNA"/>
</dbReference>
<reference evidence="4 5" key="1">
    <citation type="submission" date="2016-11" db="EMBL/GenBank/DDBJ databases">
        <authorList>
            <person name="Jaros S."/>
            <person name="Januszkiewicz K."/>
            <person name="Wedrychowicz H."/>
        </authorList>
    </citation>
    <scope>NUCLEOTIDE SEQUENCE [LARGE SCALE GENOMIC DNA]</scope>
    <source>
        <strain evidence="4 5">DSM 27063</strain>
    </source>
</reference>
<dbReference type="PROSITE" id="PS00893">
    <property type="entry name" value="NUDIX_BOX"/>
    <property type="match status" value="1"/>
</dbReference>
<feature type="domain" description="Nudix hydrolase" evidence="3">
    <location>
        <begin position="8"/>
        <end position="138"/>
    </location>
</feature>
<evidence type="ECO:0000259" key="3">
    <source>
        <dbReference type="PROSITE" id="PS51462"/>
    </source>
</evidence>
<keyword evidence="1 2" id="KW-0378">Hydrolase</keyword>
<dbReference type="PANTHER" id="PTHR43736:SF1">
    <property type="entry name" value="DIHYDRONEOPTERIN TRIPHOSPHATE DIPHOSPHATASE"/>
    <property type="match status" value="1"/>
</dbReference>
<gene>
    <name evidence="4" type="ORF">SAMN05444280_11869</name>
</gene>
<sequence>MYSYKYPRPALTVDAIVFVKDENGTSVLLIERGIEPFKGHWALPGGFVNIDELLETACKRELKEETGLEVMSMEQFKTYDAINRDPRHRTISVIYSTEISQKAKVKGSDDAAHAKWFPVNNLPDMAFDHSKILSDFFS</sequence>
<evidence type="ECO:0000313" key="4">
    <source>
        <dbReference type="EMBL" id="SHJ40342.1"/>
    </source>
</evidence>
<dbReference type="InterPro" id="IPR015797">
    <property type="entry name" value="NUDIX_hydrolase-like_dom_sf"/>
</dbReference>
<dbReference type="AlphaFoldDB" id="A0A1M6J119"/>
<name>A0A1M6J119_9BACT</name>
<proteinExistence type="inferred from homology"/>
<dbReference type="PROSITE" id="PS51462">
    <property type="entry name" value="NUDIX"/>
    <property type="match status" value="1"/>
</dbReference>
<dbReference type="Gene3D" id="3.90.79.10">
    <property type="entry name" value="Nucleoside Triphosphate Pyrophosphohydrolase"/>
    <property type="match status" value="1"/>
</dbReference>
<keyword evidence="5" id="KW-1185">Reference proteome</keyword>